<keyword evidence="2" id="KW-1185">Reference proteome</keyword>
<protein>
    <recommendedName>
        <fullName evidence="3">Transglutaminase-like superfamily protein</fullName>
    </recommendedName>
</protein>
<gene>
    <name evidence="1" type="ORF">SAMN05444008_12718</name>
</gene>
<dbReference type="STRING" id="1302690.BUE76_05035"/>
<dbReference type="RefSeq" id="WP_073048580.1">
    <property type="nucleotide sequence ID" value="NZ_FQUO01000027.1"/>
</dbReference>
<proteinExistence type="predicted"/>
<dbReference type="OrthoDB" id="9816224at2"/>
<dbReference type="AlphaFoldDB" id="A0A1M5J3G0"/>
<evidence type="ECO:0000313" key="2">
    <source>
        <dbReference type="Proteomes" id="UP000184368"/>
    </source>
</evidence>
<reference evidence="1 2" key="1">
    <citation type="submission" date="2016-11" db="EMBL/GenBank/DDBJ databases">
        <authorList>
            <person name="Jaros S."/>
            <person name="Januszkiewicz K."/>
            <person name="Wedrychowicz H."/>
        </authorList>
    </citation>
    <scope>NUCLEOTIDE SEQUENCE [LARGE SCALE GENOMIC DNA]</scope>
    <source>
        <strain evidence="1 2">DSM 26897</strain>
    </source>
</reference>
<accession>A0A1M5J3G0</accession>
<organism evidence="1 2">
    <name type="scientific">Cnuella takakiae</name>
    <dbReference type="NCBI Taxonomy" id="1302690"/>
    <lineage>
        <taxon>Bacteria</taxon>
        <taxon>Pseudomonadati</taxon>
        <taxon>Bacteroidota</taxon>
        <taxon>Chitinophagia</taxon>
        <taxon>Chitinophagales</taxon>
        <taxon>Chitinophagaceae</taxon>
        <taxon>Cnuella</taxon>
    </lineage>
</organism>
<sequence>MNIKVLILLVLLGVGKSSWSQEAMVPLYCYDDTVLVPQPFAPAPLTDCSASSVQQFVAQLPAEKMAPYVAALMRYRQRHPIDDWLYYQLVRKVAQQLSPKADNYYRYTLYKWWLLAQSGYDTRLTWSGRYLLFYVQSDETIYNIPFRMQDGKQYVCLNYHDYGNIDFNQNKFEAIQLPLTTTAKAFSYQVHQLPNFRDADYTVKQVAYEAGNSQYHFRIKLNTQMKQLFSNYPVVDYNVQFNMPISRPTYESLIPELRKQVRKLKQKEGIDFLLHFTRYAFLYKPDGEAFGSEKRLSPEQTLLSEYSDCEDRAALFFFLVKELYNLPMIVLAYPSHVTLAVQLEKPSGTTIEYGGKRYTVCEPSPQRYDLGVGQLPQEYKHQSYEIAYAYTPK</sequence>
<evidence type="ECO:0000313" key="1">
    <source>
        <dbReference type="EMBL" id="SHG34533.1"/>
    </source>
</evidence>
<dbReference type="Proteomes" id="UP000184368">
    <property type="component" value="Unassembled WGS sequence"/>
</dbReference>
<name>A0A1M5J3G0_9BACT</name>
<evidence type="ECO:0008006" key="3">
    <source>
        <dbReference type="Google" id="ProtNLM"/>
    </source>
</evidence>
<dbReference type="EMBL" id="FQUO01000027">
    <property type="protein sequence ID" value="SHG34533.1"/>
    <property type="molecule type" value="Genomic_DNA"/>
</dbReference>